<keyword evidence="1" id="KW-0694">RNA-binding</keyword>
<name>A0AAD7PRH3_QUISA</name>
<evidence type="ECO:0000256" key="1">
    <source>
        <dbReference type="ARBA" id="ARBA00022884"/>
    </source>
</evidence>
<dbReference type="Pfam" id="PF00076">
    <property type="entry name" value="RRM_1"/>
    <property type="match status" value="1"/>
</dbReference>
<dbReference type="AlphaFoldDB" id="A0AAD7PRH3"/>
<sequence length="153" mass="17544">MEVVVVITKKNTGRSKGYGFVIFKDQDSAMSLSKSLPFNRWKESNCNLAAFGAQKYHQFTPQHGMEKISTTSGTVVLVSIPFRETLFISSSTFPYPSYRYPGYPQQQGIYIMNYYNAYCGQYFPFLTQNANYCQSYLQFGHRFQAPNPTDTLI</sequence>
<evidence type="ECO:0000313" key="4">
    <source>
        <dbReference type="Proteomes" id="UP001163823"/>
    </source>
</evidence>
<dbReference type="InterPro" id="IPR012677">
    <property type="entry name" value="Nucleotide-bd_a/b_plait_sf"/>
</dbReference>
<dbReference type="KEGG" id="qsa:O6P43_014936"/>
<comment type="caution">
    <text evidence="3">The sequence shown here is derived from an EMBL/GenBank/DDBJ whole genome shotgun (WGS) entry which is preliminary data.</text>
</comment>
<proteinExistence type="predicted"/>
<dbReference type="Gene3D" id="3.30.70.330">
    <property type="match status" value="1"/>
</dbReference>
<protein>
    <submittedName>
        <fullName evidence="3">RNA-binding family protein</fullName>
    </submittedName>
</protein>
<evidence type="ECO:0000313" key="3">
    <source>
        <dbReference type="EMBL" id="KAJ7965263.1"/>
    </source>
</evidence>
<gene>
    <name evidence="3" type="ORF">O6P43_014936</name>
</gene>
<dbReference type="InterPro" id="IPR000504">
    <property type="entry name" value="RRM_dom"/>
</dbReference>
<organism evidence="3 4">
    <name type="scientific">Quillaja saponaria</name>
    <name type="common">Soap bark tree</name>
    <dbReference type="NCBI Taxonomy" id="32244"/>
    <lineage>
        <taxon>Eukaryota</taxon>
        <taxon>Viridiplantae</taxon>
        <taxon>Streptophyta</taxon>
        <taxon>Embryophyta</taxon>
        <taxon>Tracheophyta</taxon>
        <taxon>Spermatophyta</taxon>
        <taxon>Magnoliopsida</taxon>
        <taxon>eudicotyledons</taxon>
        <taxon>Gunneridae</taxon>
        <taxon>Pentapetalae</taxon>
        <taxon>rosids</taxon>
        <taxon>fabids</taxon>
        <taxon>Fabales</taxon>
        <taxon>Quillajaceae</taxon>
        <taxon>Quillaja</taxon>
    </lineage>
</organism>
<dbReference type="PANTHER" id="PTHR11176:SF57">
    <property type="entry name" value="PROTEIN BOULE"/>
    <property type="match status" value="1"/>
</dbReference>
<accession>A0AAD7PRH3</accession>
<dbReference type="EMBL" id="JARAOO010000006">
    <property type="protein sequence ID" value="KAJ7965263.1"/>
    <property type="molecule type" value="Genomic_DNA"/>
</dbReference>
<dbReference type="InterPro" id="IPR035979">
    <property type="entry name" value="RBD_domain_sf"/>
</dbReference>
<evidence type="ECO:0000259" key="2">
    <source>
        <dbReference type="Pfam" id="PF00076"/>
    </source>
</evidence>
<dbReference type="PANTHER" id="PTHR11176">
    <property type="entry name" value="BOULE-RELATED"/>
    <property type="match status" value="1"/>
</dbReference>
<dbReference type="SUPFAM" id="SSF54928">
    <property type="entry name" value="RNA-binding domain, RBD"/>
    <property type="match status" value="1"/>
</dbReference>
<reference evidence="3" key="1">
    <citation type="journal article" date="2023" name="Science">
        <title>Elucidation of the pathway for biosynthesis of saponin adjuvants from the soapbark tree.</title>
        <authorList>
            <person name="Reed J."/>
            <person name="Orme A."/>
            <person name="El-Demerdash A."/>
            <person name="Owen C."/>
            <person name="Martin L.B.B."/>
            <person name="Misra R.C."/>
            <person name="Kikuchi S."/>
            <person name="Rejzek M."/>
            <person name="Martin A.C."/>
            <person name="Harkess A."/>
            <person name="Leebens-Mack J."/>
            <person name="Louveau T."/>
            <person name="Stephenson M.J."/>
            <person name="Osbourn A."/>
        </authorList>
    </citation>
    <scope>NUCLEOTIDE SEQUENCE</scope>
    <source>
        <strain evidence="3">S10</strain>
    </source>
</reference>
<feature type="domain" description="RRM" evidence="2">
    <location>
        <begin position="4"/>
        <end position="30"/>
    </location>
</feature>
<dbReference type="GO" id="GO:0003723">
    <property type="term" value="F:RNA binding"/>
    <property type="evidence" value="ECO:0007669"/>
    <property type="project" value="UniProtKB-KW"/>
</dbReference>
<dbReference type="Proteomes" id="UP001163823">
    <property type="component" value="Chromosome 6"/>
</dbReference>
<keyword evidence="4" id="KW-1185">Reference proteome</keyword>